<dbReference type="EMBL" id="LRGB01001822">
    <property type="protein sequence ID" value="KZS10384.1"/>
    <property type="molecule type" value="Genomic_DNA"/>
</dbReference>
<keyword evidence="2" id="KW-1185">Reference proteome</keyword>
<name>A0A162DDR4_9CRUS</name>
<comment type="caution">
    <text evidence="1">The sequence shown here is derived from an EMBL/GenBank/DDBJ whole genome shotgun (WGS) entry which is preliminary data.</text>
</comment>
<accession>A0A162DDR4</accession>
<evidence type="ECO:0000313" key="2">
    <source>
        <dbReference type="Proteomes" id="UP000076858"/>
    </source>
</evidence>
<reference evidence="1 2" key="1">
    <citation type="submission" date="2016-03" db="EMBL/GenBank/DDBJ databases">
        <title>EvidentialGene: Evidence-directed Construction of Genes on Genomes.</title>
        <authorList>
            <person name="Gilbert D.G."/>
            <person name="Choi J.-H."/>
            <person name="Mockaitis K."/>
            <person name="Colbourne J."/>
            <person name="Pfrender M."/>
        </authorList>
    </citation>
    <scope>NUCLEOTIDE SEQUENCE [LARGE SCALE GENOMIC DNA]</scope>
    <source>
        <strain evidence="1 2">Xinb3</strain>
        <tissue evidence="1">Complete organism</tissue>
    </source>
</reference>
<protein>
    <submittedName>
        <fullName evidence="1">Uncharacterized protein</fullName>
    </submittedName>
</protein>
<sequence>MTDIFFYDGREVHQCFIF</sequence>
<organism evidence="1 2">
    <name type="scientific">Daphnia magna</name>
    <dbReference type="NCBI Taxonomy" id="35525"/>
    <lineage>
        <taxon>Eukaryota</taxon>
        <taxon>Metazoa</taxon>
        <taxon>Ecdysozoa</taxon>
        <taxon>Arthropoda</taxon>
        <taxon>Crustacea</taxon>
        <taxon>Branchiopoda</taxon>
        <taxon>Diplostraca</taxon>
        <taxon>Cladocera</taxon>
        <taxon>Anomopoda</taxon>
        <taxon>Daphniidae</taxon>
        <taxon>Daphnia</taxon>
    </lineage>
</organism>
<gene>
    <name evidence="1" type="ORF">APZ42_025165</name>
</gene>
<dbReference type="Proteomes" id="UP000076858">
    <property type="component" value="Unassembled WGS sequence"/>
</dbReference>
<proteinExistence type="predicted"/>
<dbReference type="AlphaFoldDB" id="A0A162DDR4"/>
<evidence type="ECO:0000313" key="1">
    <source>
        <dbReference type="EMBL" id="KZS10384.1"/>
    </source>
</evidence>